<dbReference type="InterPro" id="IPR047050">
    <property type="entry name" value="NGN"/>
</dbReference>
<sequence length="216" mass="24151">MTKQTPIEKAKEEKKETTPPEVATPAEQIPASPPTAKIDENAFKGKWYVVHTYSGHENKASQALKQRIETMNLADKIFEVVVPTKNIVQVRHGKKEESKEKIFPGYMLVRMILDDTSWLTVRTTAGVTAFVGMGNKPTPISDKEVEAIMKFMRLEAPRFKAKFTVNEAVKIVDGPFADFLGTVESIDEAKGKVKVLVSIFGRETPVELDFLQVSKL</sequence>
<evidence type="ECO:0000256" key="4">
    <source>
        <dbReference type="ARBA" id="ARBA00023163"/>
    </source>
</evidence>
<dbReference type="FunFam" id="2.30.30.30:FF:000002">
    <property type="entry name" value="Transcription termination/antitermination factor NusG"/>
    <property type="match status" value="1"/>
</dbReference>
<dbReference type="NCBIfam" id="TIGR00922">
    <property type="entry name" value="nusG"/>
    <property type="match status" value="1"/>
</dbReference>
<dbReference type="InterPro" id="IPR008991">
    <property type="entry name" value="Translation_prot_SH3-like_sf"/>
</dbReference>
<evidence type="ECO:0000256" key="5">
    <source>
        <dbReference type="HAMAP-Rule" id="MF_00948"/>
    </source>
</evidence>
<keyword evidence="3 5" id="KW-0805">Transcription regulation</keyword>
<accession>A0A2H0NII1</accession>
<feature type="region of interest" description="Disordered" evidence="8">
    <location>
        <begin position="1"/>
        <end position="35"/>
    </location>
</feature>
<evidence type="ECO:0000313" key="12">
    <source>
        <dbReference type="Proteomes" id="UP000230707"/>
    </source>
</evidence>
<evidence type="ECO:0000256" key="2">
    <source>
        <dbReference type="ARBA" id="ARBA00022814"/>
    </source>
</evidence>
<dbReference type="InterPro" id="IPR001062">
    <property type="entry name" value="Transcrpt_antiterm_NusG"/>
</dbReference>
<dbReference type="GO" id="GO:0032784">
    <property type="term" value="P:regulation of DNA-templated transcription elongation"/>
    <property type="evidence" value="ECO:0007669"/>
    <property type="project" value="InterPro"/>
</dbReference>
<evidence type="ECO:0000256" key="6">
    <source>
        <dbReference type="NCBIfam" id="TIGR00922"/>
    </source>
</evidence>
<dbReference type="GO" id="GO:0005829">
    <property type="term" value="C:cytosol"/>
    <property type="evidence" value="ECO:0007669"/>
    <property type="project" value="UniProtKB-ARBA"/>
</dbReference>
<dbReference type="PROSITE" id="PS01014">
    <property type="entry name" value="NUSG"/>
    <property type="match status" value="1"/>
</dbReference>
<dbReference type="InterPro" id="IPR043425">
    <property type="entry name" value="NusG-like"/>
</dbReference>
<dbReference type="SUPFAM" id="SSF50104">
    <property type="entry name" value="Translation proteins SH3-like domain"/>
    <property type="match status" value="1"/>
</dbReference>
<evidence type="ECO:0000256" key="8">
    <source>
        <dbReference type="SAM" id="MobiDB-lite"/>
    </source>
</evidence>
<comment type="function">
    <text evidence="5 7">Participates in transcription elongation, termination and antitermination.</text>
</comment>
<keyword evidence="2 5" id="KW-0889">Transcription antitermination</keyword>
<feature type="compositionally biased region" description="Basic and acidic residues" evidence="8">
    <location>
        <begin position="1"/>
        <end position="18"/>
    </location>
</feature>
<dbReference type="InterPro" id="IPR036735">
    <property type="entry name" value="NGN_dom_sf"/>
</dbReference>
<dbReference type="HAMAP" id="MF_00948">
    <property type="entry name" value="NusG"/>
    <property type="match status" value="1"/>
</dbReference>
<evidence type="ECO:0000256" key="1">
    <source>
        <dbReference type="ARBA" id="ARBA00022472"/>
    </source>
</evidence>
<proteinExistence type="inferred from homology"/>
<gene>
    <name evidence="5" type="primary">nusG</name>
    <name evidence="11" type="ORF">COV53_01740</name>
</gene>
<dbReference type="Gene3D" id="3.30.70.940">
    <property type="entry name" value="NusG, N-terminal domain"/>
    <property type="match status" value="1"/>
</dbReference>
<dbReference type="GO" id="GO:0031564">
    <property type="term" value="P:transcription antitermination"/>
    <property type="evidence" value="ECO:0007669"/>
    <property type="project" value="UniProtKB-UniRule"/>
</dbReference>
<dbReference type="Pfam" id="PF02357">
    <property type="entry name" value="NusG"/>
    <property type="match status" value="1"/>
</dbReference>
<keyword evidence="1 5" id="KW-0806">Transcription termination</keyword>
<keyword evidence="4 5" id="KW-0804">Transcription</keyword>
<evidence type="ECO:0000259" key="9">
    <source>
        <dbReference type="SMART" id="SM00738"/>
    </source>
</evidence>
<dbReference type="PANTHER" id="PTHR30265">
    <property type="entry name" value="RHO-INTERACTING TRANSCRIPTION TERMINATION FACTOR NUSG"/>
    <property type="match status" value="1"/>
</dbReference>
<evidence type="ECO:0000256" key="3">
    <source>
        <dbReference type="ARBA" id="ARBA00023015"/>
    </source>
</evidence>
<dbReference type="SMART" id="SM00739">
    <property type="entry name" value="KOW"/>
    <property type="match status" value="1"/>
</dbReference>
<dbReference type="EMBL" id="PCWS01000038">
    <property type="protein sequence ID" value="PIR08681.1"/>
    <property type="molecule type" value="Genomic_DNA"/>
</dbReference>
<dbReference type="Pfam" id="PF00467">
    <property type="entry name" value="KOW"/>
    <property type="match status" value="1"/>
</dbReference>
<evidence type="ECO:0000259" key="10">
    <source>
        <dbReference type="SMART" id="SM00739"/>
    </source>
</evidence>
<dbReference type="InterPro" id="IPR005824">
    <property type="entry name" value="KOW"/>
</dbReference>
<dbReference type="AlphaFoldDB" id="A0A2H0NII1"/>
<reference evidence="11 12" key="1">
    <citation type="submission" date="2017-09" db="EMBL/GenBank/DDBJ databases">
        <title>Depth-based differentiation of microbial function through sediment-hosted aquifers and enrichment of novel symbionts in the deep terrestrial subsurface.</title>
        <authorList>
            <person name="Probst A.J."/>
            <person name="Ladd B."/>
            <person name="Jarett J.K."/>
            <person name="Geller-Mcgrath D.E."/>
            <person name="Sieber C.M."/>
            <person name="Emerson J.B."/>
            <person name="Anantharaman K."/>
            <person name="Thomas B.C."/>
            <person name="Malmstrom R."/>
            <person name="Stieglmeier M."/>
            <person name="Klingl A."/>
            <person name="Woyke T."/>
            <person name="Ryan C.M."/>
            <person name="Banfield J.F."/>
        </authorList>
    </citation>
    <scope>NUCLEOTIDE SEQUENCE [LARGE SCALE GENOMIC DNA]</scope>
    <source>
        <strain evidence="11">CG11_big_fil_rev_8_21_14_0_20_37_11</strain>
    </source>
</reference>
<dbReference type="Gene3D" id="2.30.30.30">
    <property type="match status" value="1"/>
</dbReference>
<comment type="caution">
    <text evidence="11">The sequence shown here is derived from an EMBL/GenBank/DDBJ whole genome shotgun (WGS) entry which is preliminary data.</text>
</comment>
<dbReference type="GO" id="GO:0006353">
    <property type="term" value="P:DNA-templated transcription termination"/>
    <property type="evidence" value="ECO:0007669"/>
    <property type="project" value="UniProtKB-UniRule"/>
</dbReference>
<feature type="domain" description="KOW" evidence="10">
    <location>
        <begin position="162"/>
        <end position="189"/>
    </location>
</feature>
<dbReference type="InterPro" id="IPR015869">
    <property type="entry name" value="Transcrpt_antiterm_NusG_bac_CS"/>
</dbReference>
<dbReference type="CDD" id="cd06091">
    <property type="entry name" value="KOW_NusG"/>
    <property type="match status" value="1"/>
</dbReference>
<dbReference type="Proteomes" id="UP000230707">
    <property type="component" value="Unassembled WGS sequence"/>
</dbReference>
<evidence type="ECO:0000256" key="7">
    <source>
        <dbReference type="RuleBase" id="RU000538"/>
    </source>
</evidence>
<evidence type="ECO:0000313" key="11">
    <source>
        <dbReference type="EMBL" id="PIR08681.1"/>
    </source>
</evidence>
<dbReference type="SUPFAM" id="SSF82679">
    <property type="entry name" value="N-utilization substance G protein NusG, N-terminal domain"/>
    <property type="match status" value="1"/>
</dbReference>
<dbReference type="SMART" id="SM00738">
    <property type="entry name" value="NGN"/>
    <property type="match status" value="1"/>
</dbReference>
<dbReference type="GO" id="GO:0006354">
    <property type="term" value="P:DNA-templated transcription elongation"/>
    <property type="evidence" value="ECO:0007669"/>
    <property type="project" value="UniProtKB-UniRule"/>
</dbReference>
<protein>
    <recommendedName>
        <fullName evidence="5 6">Transcription termination/antitermination protein NusG</fullName>
    </recommendedName>
</protein>
<dbReference type="CDD" id="cd09891">
    <property type="entry name" value="NGN_Bact_1"/>
    <property type="match status" value="1"/>
</dbReference>
<dbReference type="PANTHER" id="PTHR30265:SF2">
    <property type="entry name" value="TRANSCRIPTION TERMINATION_ANTITERMINATION PROTEIN NUSG"/>
    <property type="match status" value="1"/>
</dbReference>
<feature type="domain" description="NusG-like N-terminal" evidence="9">
    <location>
        <begin position="44"/>
        <end position="152"/>
    </location>
</feature>
<dbReference type="PRINTS" id="PR00338">
    <property type="entry name" value="NUSGTNSCPFCT"/>
</dbReference>
<name>A0A2H0NII1_9BACT</name>
<dbReference type="InterPro" id="IPR014722">
    <property type="entry name" value="Rib_uL2_dom2"/>
</dbReference>
<dbReference type="InterPro" id="IPR006645">
    <property type="entry name" value="NGN-like_dom"/>
</dbReference>
<comment type="similarity">
    <text evidence="5 7">Belongs to the NusG family.</text>
</comment>
<organism evidence="11 12">
    <name type="scientific">Candidatus Gottesmanbacteria bacterium CG11_big_fil_rev_8_21_14_0_20_37_11</name>
    <dbReference type="NCBI Taxonomy" id="1974575"/>
    <lineage>
        <taxon>Bacteria</taxon>
        <taxon>Candidatus Gottesmaniibacteriota</taxon>
    </lineage>
</organism>